<gene>
    <name evidence="1" type="ORF">TNIN_432061</name>
</gene>
<dbReference type="Proteomes" id="UP000886998">
    <property type="component" value="Unassembled WGS sequence"/>
</dbReference>
<dbReference type="EMBL" id="BMAV01013619">
    <property type="protein sequence ID" value="GFY61387.1"/>
    <property type="molecule type" value="Genomic_DNA"/>
</dbReference>
<protein>
    <submittedName>
        <fullName evidence="1">Uncharacterized protein</fullName>
    </submittedName>
</protein>
<organism evidence="1 2">
    <name type="scientific">Trichonephila inaurata madagascariensis</name>
    <dbReference type="NCBI Taxonomy" id="2747483"/>
    <lineage>
        <taxon>Eukaryota</taxon>
        <taxon>Metazoa</taxon>
        <taxon>Ecdysozoa</taxon>
        <taxon>Arthropoda</taxon>
        <taxon>Chelicerata</taxon>
        <taxon>Arachnida</taxon>
        <taxon>Araneae</taxon>
        <taxon>Araneomorphae</taxon>
        <taxon>Entelegynae</taxon>
        <taxon>Araneoidea</taxon>
        <taxon>Nephilidae</taxon>
        <taxon>Trichonephila</taxon>
        <taxon>Trichonephila inaurata</taxon>
    </lineage>
</organism>
<accession>A0A8X6XW82</accession>
<keyword evidence="2" id="KW-1185">Reference proteome</keyword>
<name>A0A8X6XW82_9ARAC</name>
<sequence length="82" mass="8951">MEDTKVAITIPLHSEQLLFSTSSGTINTCSKHDWDEEEQKESPTHHINELGQFQSHILDLSAGSGVVALTSDGALYPLIRSS</sequence>
<dbReference type="AlphaFoldDB" id="A0A8X6XW82"/>
<reference evidence="1" key="1">
    <citation type="submission" date="2020-08" db="EMBL/GenBank/DDBJ databases">
        <title>Multicomponent nature underlies the extraordinary mechanical properties of spider dragline silk.</title>
        <authorList>
            <person name="Kono N."/>
            <person name="Nakamura H."/>
            <person name="Mori M."/>
            <person name="Yoshida Y."/>
            <person name="Ohtoshi R."/>
            <person name="Malay A.D."/>
            <person name="Moran D.A.P."/>
            <person name="Tomita M."/>
            <person name="Numata K."/>
            <person name="Arakawa K."/>
        </authorList>
    </citation>
    <scope>NUCLEOTIDE SEQUENCE</scope>
</reference>
<comment type="caution">
    <text evidence="1">The sequence shown here is derived from an EMBL/GenBank/DDBJ whole genome shotgun (WGS) entry which is preliminary data.</text>
</comment>
<evidence type="ECO:0000313" key="2">
    <source>
        <dbReference type="Proteomes" id="UP000886998"/>
    </source>
</evidence>
<proteinExistence type="predicted"/>
<evidence type="ECO:0000313" key="1">
    <source>
        <dbReference type="EMBL" id="GFY61387.1"/>
    </source>
</evidence>